<sequence length="817" mass="88247">MSKVPPPNEPSWPPKSPHQALLSSPSGRKKWQQRRDNASPSASPAKRLFGTPKAASRAPISLSDDVDDNAEDEDEETLQLKLQAIEARLRLKKLQAAKAKQSTESPPDKSKTGGPLSPRARNPSHQAPSRQAESASAVQVPLSPSADRRAPQKPASPARVLLGIDKGLRAQDVSLKRPSSSRATFRSGPETRHGRSNSYAGASGAQGRNSSLDKPKSFSERLAESRVKENEKEAKDERIQKARSRGFGIGAKDMNTPSQPSSESEPHSFHRATKSSQDIRQTKHSLTSPTQSFDSNTSRPSFRRANPSFDSTTSSAAKHGRKPSAAEKFKKPAASAEPSRSSPDDTSLFDPYSGIHLSKRSLSHNVLSRAFSGKEIYHLPRLLQTVKGPNYEPPDVEADYVVMGVIAQKSQPRNTKNQRKIVSSTEDDDEEHGNRSKFMVLRLIDFKWEIDLFLFDTAFQAFWKLTPGTLVAVLNPSIMPPRDRNTGQFSLKLGSSEDTILEIGNSRDLGFCKSIKKDGEKCGTWIDKRKTEFCEFHVYLQVEKHKRGRMEVNTMTGFGSGPKGQKGSYSKGNGGGSGGGGGGGGYDRYALPSEGRYHDAFLHETAYILPAGMTGRSAAERLDADDGALDRGMSREELHRKRLAERERERELAEKLGRMGGKAGGEYMRAKASGASGASGGHDAGLDAHAPPDAAALGLLGKRAADVTLSPVKRKRAATTASGSTGGTTASARAFTAKPMGWGGAGRREWLGEGTKVGGSAEKSEREASPAKKRARLVIEGKGIREPGRESLGGLGVDRNGGVLDDEDDDDDDLEIV</sequence>
<dbReference type="GO" id="GO:0003697">
    <property type="term" value="F:single-stranded DNA binding"/>
    <property type="evidence" value="ECO:0007669"/>
    <property type="project" value="InterPro"/>
</dbReference>
<dbReference type="InterPro" id="IPR055065">
    <property type="entry name" value="OB_MCM10"/>
</dbReference>
<feature type="compositionally biased region" description="Gly residues" evidence="8">
    <location>
        <begin position="572"/>
        <end position="582"/>
    </location>
</feature>
<evidence type="ECO:0000256" key="3">
    <source>
        <dbReference type="ARBA" id="ARBA00022705"/>
    </source>
</evidence>
<feature type="compositionally biased region" description="Basic and acidic residues" evidence="8">
    <location>
        <begin position="625"/>
        <end position="657"/>
    </location>
</feature>
<keyword evidence="3" id="KW-0235">DNA replication</keyword>
<keyword evidence="5" id="KW-0863">Zinc-finger</keyword>
<dbReference type="AlphaFoldDB" id="A0A6A6AY64"/>
<dbReference type="Pfam" id="PF09329">
    <property type="entry name" value="zf-primase"/>
    <property type="match status" value="1"/>
</dbReference>
<dbReference type="InterPro" id="IPR012340">
    <property type="entry name" value="NA-bd_OB-fold"/>
</dbReference>
<proteinExistence type="inferred from homology"/>
<keyword evidence="12" id="KW-1185">Reference proteome</keyword>
<feature type="compositionally biased region" description="Acidic residues" evidence="8">
    <location>
        <begin position="64"/>
        <end position="77"/>
    </location>
</feature>
<comment type="subcellular location">
    <subcellularLocation>
        <location evidence="1">Nucleus</location>
    </subcellularLocation>
</comment>
<dbReference type="GO" id="GO:0008270">
    <property type="term" value="F:zinc ion binding"/>
    <property type="evidence" value="ECO:0007669"/>
    <property type="project" value="UniProtKB-KW"/>
</dbReference>
<feature type="compositionally biased region" description="Basic and acidic residues" evidence="8">
    <location>
        <begin position="777"/>
        <end position="789"/>
    </location>
</feature>
<dbReference type="Gene3D" id="2.40.50.140">
    <property type="entry name" value="Nucleic acid-binding proteins"/>
    <property type="match status" value="1"/>
</dbReference>
<evidence type="ECO:0000313" key="11">
    <source>
        <dbReference type="EMBL" id="KAF2135904.1"/>
    </source>
</evidence>
<feature type="region of interest" description="Disordered" evidence="8">
    <location>
        <begin position="94"/>
        <end position="347"/>
    </location>
</feature>
<dbReference type="InterPro" id="IPR015408">
    <property type="entry name" value="Znf_Mcm10/DnaG"/>
</dbReference>
<dbReference type="EMBL" id="ML995544">
    <property type="protein sequence ID" value="KAF2135904.1"/>
    <property type="molecule type" value="Genomic_DNA"/>
</dbReference>
<evidence type="ECO:0000256" key="6">
    <source>
        <dbReference type="ARBA" id="ARBA00022833"/>
    </source>
</evidence>
<evidence type="ECO:0000256" key="8">
    <source>
        <dbReference type="SAM" id="MobiDB-lite"/>
    </source>
</evidence>
<feature type="region of interest" description="Disordered" evidence="8">
    <location>
        <begin position="711"/>
        <end position="817"/>
    </location>
</feature>
<feature type="compositionally biased region" description="Polar residues" evidence="8">
    <location>
        <begin position="196"/>
        <end position="210"/>
    </location>
</feature>
<dbReference type="OrthoDB" id="202825at2759"/>
<feature type="compositionally biased region" description="Low complexity" evidence="8">
    <location>
        <begin position="718"/>
        <end position="737"/>
    </location>
</feature>
<keyword evidence="7" id="KW-0539">Nucleus</keyword>
<dbReference type="PANTHER" id="PTHR13454">
    <property type="entry name" value="PROTEIN MCM10 HOMOLOG"/>
    <property type="match status" value="1"/>
</dbReference>
<reference evidence="11" key="1">
    <citation type="journal article" date="2020" name="Stud. Mycol.">
        <title>101 Dothideomycetes genomes: a test case for predicting lifestyles and emergence of pathogens.</title>
        <authorList>
            <person name="Haridas S."/>
            <person name="Albert R."/>
            <person name="Binder M."/>
            <person name="Bloem J."/>
            <person name="Labutti K."/>
            <person name="Salamov A."/>
            <person name="Andreopoulos B."/>
            <person name="Baker S."/>
            <person name="Barry K."/>
            <person name="Bills G."/>
            <person name="Bluhm B."/>
            <person name="Cannon C."/>
            <person name="Castanera R."/>
            <person name="Culley D."/>
            <person name="Daum C."/>
            <person name="Ezra D."/>
            <person name="Gonzalez J."/>
            <person name="Henrissat B."/>
            <person name="Kuo A."/>
            <person name="Liang C."/>
            <person name="Lipzen A."/>
            <person name="Lutzoni F."/>
            <person name="Magnuson J."/>
            <person name="Mondo S."/>
            <person name="Nolan M."/>
            <person name="Ohm R."/>
            <person name="Pangilinan J."/>
            <person name="Park H.-J."/>
            <person name="Ramirez L."/>
            <person name="Alfaro M."/>
            <person name="Sun H."/>
            <person name="Tritt A."/>
            <person name="Yoshinaga Y."/>
            <person name="Zwiers L.-H."/>
            <person name="Turgeon B."/>
            <person name="Goodwin S."/>
            <person name="Spatafora J."/>
            <person name="Crous P."/>
            <person name="Grigoriev I."/>
        </authorList>
    </citation>
    <scope>NUCLEOTIDE SEQUENCE</scope>
    <source>
        <strain evidence="11">CBS 121167</strain>
    </source>
</reference>
<keyword evidence="6" id="KW-0862">Zinc</keyword>
<feature type="compositionally biased region" description="Acidic residues" evidence="8">
    <location>
        <begin position="804"/>
        <end position="817"/>
    </location>
</feature>
<dbReference type="PANTHER" id="PTHR13454:SF11">
    <property type="entry name" value="PROTEIN MCM10 HOMOLOG"/>
    <property type="match status" value="1"/>
</dbReference>
<dbReference type="GO" id="GO:0006270">
    <property type="term" value="P:DNA replication initiation"/>
    <property type="evidence" value="ECO:0007669"/>
    <property type="project" value="InterPro"/>
</dbReference>
<feature type="compositionally biased region" description="Pro residues" evidence="8">
    <location>
        <begin position="1"/>
        <end position="16"/>
    </location>
</feature>
<evidence type="ECO:0000256" key="1">
    <source>
        <dbReference type="ARBA" id="ARBA00004123"/>
    </source>
</evidence>
<dbReference type="FunFam" id="2.40.50.140:FF:000174">
    <property type="entry name" value="DNA replication licensing factor mcm10"/>
    <property type="match status" value="1"/>
</dbReference>
<feature type="domain" description="Zinc finger Mcm10/DnaG-type" evidence="9">
    <location>
        <begin position="504"/>
        <end position="549"/>
    </location>
</feature>
<evidence type="ECO:0000256" key="5">
    <source>
        <dbReference type="ARBA" id="ARBA00022771"/>
    </source>
</evidence>
<feature type="compositionally biased region" description="Polar residues" evidence="8">
    <location>
        <begin position="411"/>
        <end position="424"/>
    </location>
</feature>
<dbReference type="GO" id="GO:0003688">
    <property type="term" value="F:DNA replication origin binding"/>
    <property type="evidence" value="ECO:0007669"/>
    <property type="project" value="TreeGrafter"/>
</dbReference>
<dbReference type="Proteomes" id="UP000799438">
    <property type="component" value="Unassembled WGS sequence"/>
</dbReference>
<feature type="region of interest" description="Disordered" evidence="8">
    <location>
        <begin position="411"/>
        <end position="432"/>
    </location>
</feature>
<feature type="compositionally biased region" description="Basic and acidic residues" evidence="8">
    <location>
        <begin position="211"/>
        <end position="240"/>
    </location>
</feature>
<dbReference type="GeneID" id="54296963"/>
<evidence type="ECO:0000313" key="12">
    <source>
        <dbReference type="Proteomes" id="UP000799438"/>
    </source>
</evidence>
<dbReference type="Pfam" id="PF22379">
    <property type="entry name" value="OB_MCM10"/>
    <property type="match status" value="1"/>
</dbReference>
<comment type="similarity">
    <text evidence="2">Belongs to the MCM10 family.</text>
</comment>
<feature type="region of interest" description="Disordered" evidence="8">
    <location>
        <begin position="1"/>
        <end position="77"/>
    </location>
</feature>
<accession>A0A6A6AY64</accession>
<evidence type="ECO:0000259" key="10">
    <source>
        <dbReference type="Pfam" id="PF22379"/>
    </source>
</evidence>
<dbReference type="GO" id="GO:0043596">
    <property type="term" value="C:nuclear replication fork"/>
    <property type="evidence" value="ECO:0007669"/>
    <property type="project" value="TreeGrafter"/>
</dbReference>
<organism evidence="11 12">
    <name type="scientific">Aplosporella prunicola CBS 121167</name>
    <dbReference type="NCBI Taxonomy" id="1176127"/>
    <lineage>
        <taxon>Eukaryota</taxon>
        <taxon>Fungi</taxon>
        <taxon>Dikarya</taxon>
        <taxon>Ascomycota</taxon>
        <taxon>Pezizomycotina</taxon>
        <taxon>Dothideomycetes</taxon>
        <taxon>Dothideomycetes incertae sedis</taxon>
        <taxon>Botryosphaeriales</taxon>
        <taxon>Aplosporellaceae</taxon>
        <taxon>Aplosporella</taxon>
    </lineage>
</organism>
<feature type="region of interest" description="Disordered" evidence="8">
    <location>
        <begin position="554"/>
        <end position="582"/>
    </location>
</feature>
<dbReference type="InterPro" id="IPR040184">
    <property type="entry name" value="Mcm10"/>
</dbReference>
<gene>
    <name evidence="11" type="ORF">K452DRAFT_280780</name>
</gene>
<feature type="compositionally biased region" description="Polar residues" evidence="8">
    <location>
        <begin position="123"/>
        <end position="137"/>
    </location>
</feature>
<name>A0A6A6AY64_9PEZI</name>
<protein>
    <submittedName>
        <fullName evidence="11">Uncharacterized protein</fullName>
    </submittedName>
</protein>
<dbReference type="RefSeq" id="XP_033391622.1">
    <property type="nucleotide sequence ID" value="XM_033539467.1"/>
</dbReference>
<feature type="compositionally biased region" description="Polar residues" evidence="8">
    <location>
        <begin position="274"/>
        <end position="300"/>
    </location>
</feature>
<feature type="compositionally biased region" description="Low complexity" evidence="8">
    <location>
        <begin position="332"/>
        <end position="341"/>
    </location>
</feature>
<keyword evidence="4" id="KW-0479">Metal-binding</keyword>
<evidence type="ECO:0000256" key="7">
    <source>
        <dbReference type="ARBA" id="ARBA00023242"/>
    </source>
</evidence>
<feature type="region of interest" description="Disordered" evidence="8">
    <location>
        <begin position="625"/>
        <end position="664"/>
    </location>
</feature>
<evidence type="ECO:0000256" key="4">
    <source>
        <dbReference type="ARBA" id="ARBA00022723"/>
    </source>
</evidence>
<feature type="domain" description="MCM10 OB-fold" evidence="10">
    <location>
        <begin position="352"/>
        <end position="494"/>
    </location>
</feature>
<evidence type="ECO:0000259" key="9">
    <source>
        <dbReference type="Pfam" id="PF09329"/>
    </source>
</evidence>
<evidence type="ECO:0000256" key="2">
    <source>
        <dbReference type="ARBA" id="ARBA00009679"/>
    </source>
</evidence>